<dbReference type="PANTHER" id="PTHR11133">
    <property type="entry name" value="SACCHAROPINE DEHYDROGENASE"/>
    <property type="match status" value="1"/>
</dbReference>
<dbReference type="InterPro" id="IPR005097">
    <property type="entry name" value="Sacchrp_dh_NADP-bd"/>
</dbReference>
<sequence length="607" mass="67188">GAQEMFNELPSEFVEPHELKEVSKTGDLRKVYGTVLSRHHHLVRKTDGVYDPLEYEKNPELYTSRFNTDIAPYTTCLINGIYWDPHTPRLLNRQDAQRLLAPVKSSSAATEGCPELPHKLLAIGDISADTGGSIEFMTECTTIDVPFCMYDAYQHITHDSVEGNGILMCSIDNLPAQLPIEATEYFGDMLFPYIEEMTKGSAQPVKKRCPVFKEKLSDVWTKTLCAECITNLVREETPSVCGDLVTTIKDELRATFQAFRSNLIEEPGPSRDSSVPPPSSEPQGGSQIILGGPISQDTSQGSVSLAPDDTHSEEEENESDAASKYKMLLEEVGRLLKVIHATSGIEEEKKKLSLHIMSDSTKPLDEQNFSPVVKDAVIASNSSLTPKYKYIQKLRESREYAQLMTMGAKKRILVLGSGYVSGPVISYLTRDPNVEITAVSMIKDQVDHLAKKYNNTTPLTMDVLKSEEKLSSIVKKHDLVISLLPYSAHPIVARKCIKEKVNLVTASYLTPSMKELQQSAEDSGITIVGEMGLDPGLDHMLAMECFDKAKDVGASVESYVSFCGGLPAPEYSDNPLRYKFSWNPLSVLVNTIQPATYLKNGEVSDDQ</sequence>
<dbReference type="Pfam" id="PF16653">
    <property type="entry name" value="Sacchrp_dh_C"/>
    <property type="match status" value="1"/>
</dbReference>
<proteinExistence type="predicted"/>
<dbReference type="GO" id="GO:0005737">
    <property type="term" value="C:cytoplasm"/>
    <property type="evidence" value="ECO:0007669"/>
    <property type="project" value="TreeGrafter"/>
</dbReference>
<dbReference type="SUPFAM" id="SSF51735">
    <property type="entry name" value="NAD(P)-binding Rossmann-fold domains"/>
    <property type="match status" value="1"/>
</dbReference>
<dbReference type="OrthoDB" id="10059875at2759"/>
<dbReference type="InterPro" id="IPR032095">
    <property type="entry name" value="Sacchrp_dh-like_C"/>
</dbReference>
<name>A0A2G9P7U7_AQUCT</name>
<dbReference type="FunFam" id="3.40.50.720:FF:000072">
    <property type="entry name" value="Saccharopine dehydrogenase [NADP(+), L-glutamate-forming]"/>
    <property type="match status" value="1"/>
</dbReference>
<dbReference type="SUPFAM" id="SSF55347">
    <property type="entry name" value="Glyceraldehyde-3-phosphate dehydrogenase-like, C-terminal domain"/>
    <property type="match status" value="1"/>
</dbReference>
<dbReference type="InterPro" id="IPR007698">
    <property type="entry name" value="AlaDH/PNT_NAD(H)-bd"/>
</dbReference>
<dbReference type="Pfam" id="PF03435">
    <property type="entry name" value="Sacchrp_dh_NADP"/>
    <property type="match status" value="1"/>
</dbReference>
<dbReference type="GO" id="GO:0004753">
    <property type="term" value="F:saccharopine dehydrogenase activity"/>
    <property type="evidence" value="ECO:0007669"/>
    <property type="project" value="TreeGrafter"/>
</dbReference>
<dbReference type="EMBL" id="KV922703">
    <property type="protein sequence ID" value="PIN99416.1"/>
    <property type="molecule type" value="Genomic_DNA"/>
</dbReference>
<evidence type="ECO:0000313" key="5">
    <source>
        <dbReference type="EMBL" id="PIN99416.1"/>
    </source>
</evidence>
<evidence type="ECO:0000256" key="1">
    <source>
        <dbReference type="ARBA" id="ARBA00022857"/>
    </source>
</evidence>
<organism evidence="5">
    <name type="scientific">Aquarana catesbeiana</name>
    <name type="common">American bullfrog</name>
    <name type="synonym">Rana catesbeiana</name>
    <dbReference type="NCBI Taxonomy" id="8400"/>
    <lineage>
        <taxon>Eukaryota</taxon>
        <taxon>Metazoa</taxon>
        <taxon>Chordata</taxon>
        <taxon>Craniata</taxon>
        <taxon>Vertebrata</taxon>
        <taxon>Euteleostomi</taxon>
        <taxon>Amphibia</taxon>
        <taxon>Batrachia</taxon>
        <taxon>Anura</taxon>
        <taxon>Neobatrachia</taxon>
        <taxon>Ranoidea</taxon>
        <taxon>Ranidae</taxon>
        <taxon>Aquarana</taxon>
    </lineage>
</organism>
<dbReference type="Gene3D" id="3.40.50.720">
    <property type="entry name" value="NAD(P)-binding Rossmann-like Domain"/>
    <property type="match status" value="2"/>
</dbReference>
<evidence type="ECO:0000259" key="4">
    <source>
        <dbReference type="SMART" id="SM01002"/>
    </source>
</evidence>
<accession>A0A2G9P7U7</accession>
<protein>
    <recommendedName>
        <fullName evidence="4">Alanine dehydrogenase/pyridine nucleotide transhydrogenase NAD(H)-binding domain-containing protein</fullName>
    </recommendedName>
</protein>
<dbReference type="PANTHER" id="PTHR11133:SF22">
    <property type="entry name" value="ALPHA-AMINOADIPIC SEMIALDEHYDE SYNTHASE, MITOCHONDRIAL"/>
    <property type="match status" value="1"/>
</dbReference>
<feature type="region of interest" description="Disordered" evidence="3">
    <location>
        <begin position="263"/>
        <end position="321"/>
    </location>
</feature>
<dbReference type="InterPro" id="IPR051168">
    <property type="entry name" value="AASS"/>
</dbReference>
<keyword evidence="1" id="KW-0521">NADP</keyword>
<feature type="domain" description="Alanine dehydrogenase/pyridine nucleotide transhydrogenase NAD(H)-binding" evidence="4">
    <location>
        <begin position="1"/>
        <end position="170"/>
    </location>
</feature>
<dbReference type="Gene3D" id="3.30.360.10">
    <property type="entry name" value="Dihydrodipicolinate Reductase, domain 2"/>
    <property type="match status" value="1"/>
</dbReference>
<evidence type="ECO:0000256" key="3">
    <source>
        <dbReference type="SAM" id="MobiDB-lite"/>
    </source>
</evidence>
<feature type="non-terminal residue" evidence="5">
    <location>
        <position position="1"/>
    </location>
</feature>
<dbReference type="AlphaFoldDB" id="A0A2G9P7U7"/>
<keyword evidence="2" id="KW-0560">Oxidoreductase</keyword>
<gene>
    <name evidence="5" type="ORF">AB205_0178640</name>
</gene>
<reference evidence="5" key="1">
    <citation type="submission" date="2017-08" db="EMBL/GenBank/DDBJ databases">
        <title>Assembly of the North American Bullfrog Genome.</title>
        <authorList>
            <person name="Warren R.L."/>
            <person name="Vandervalk B.P."/>
            <person name="Kucuk E."/>
            <person name="Birol I."/>
            <person name="Helbing C."/>
            <person name="Pandoh P."/>
            <person name="Behsaz B."/>
            <person name="Mohamadi H."/>
            <person name="Chu J."/>
            <person name="Jackman S."/>
            <person name="Hammond S.A."/>
            <person name="Veldhoen N."/>
            <person name="Kirk H."/>
            <person name="Zhao Y."/>
            <person name="Coope R."/>
            <person name="Pleasance S."/>
            <person name="Moore R."/>
            <person name="Holt R."/>
        </authorList>
    </citation>
    <scope>NUCLEOTIDE SEQUENCE</scope>
    <source>
        <strain evidence="5">Bruno</strain>
        <tissue evidence="5">Liver</tissue>
    </source>
</reference>
<dbReference type="SMART" id="SM01002">
    <property type="entry name" value="AlaDh_PNT_C"/>
    <property type="match status" value="1"/>
</dbReference>
<evidence type="ECO:0000256" key="2">
    <source>
        <dbReference type="ARBA" id="ARBA00023002"/>
    </source>
</evidence>
<dbReference type="GO" id="GO:0019878">
    <property type="term" value="P:lysine biosynthetic process via aminoadipic acid"/>
    <property type="evidence" value="ECO:0007669"/>
    <property type="project" value="TreeGrafter"/>
</dbReference>
<dbReference type="InterPro" id="IPR036291">
    <property type="entry name" value="NAD(P)-bd_dom_sf"/>
</dbReference>